<name>A0ABN8LA24_9CNID</name>
<dbReference type="EMBL" id="CALNXI010000004">
    <property type="protein sequence ID" value="CAH3013930.1"/>
    <property type="molecule type" value="Genomic_DNA"/>
</dbReference>
<keyword evidence="2" id="KW-1185">Reference proteome</keyword>
<protein>
    <recommendedName>
        <fullName evidence="3">Peptidase A2 domain-containing protein</fullName>
    </recommendedName>
</protein>
<organism evidence="1 2">
    <name type="scientific">Porites evermanni</name>
    <dbReference type="NCBI Taxonomy" id="104178"/>
    <lineage>
        <taxon>Eukaryota</taxon>
        <taxon>Metazoa</taxon>
        <taxon>Cnidaria</taxon>
        <taxon>Anthozoa</taxon>
        <taxon>Hexacorallia</taxon>
        <taxon>Scleractinia</taxon>
        <taxon>Fungiina</taxon>
        <taxon>Poritidae</taxon>
        <taxon>Porites</taxon>
    </lineage>
</organism>
<dbReference type="Proteomes" id="UP001159427">
    <property type="component" value="Unassembled WGS sequence"/>
</dbReference>
<evidence type="ECO:0000313" key="1">
    <source>
        <dbReference type="EMBL" id="CAH3013930.1"/>
    </source>
</evidence>
<sequence length="171" mass="19490">MLIKSAKGALENCTRRKRVLHASPSVQVFKIGHWAQACKISKPRKVFEVAEEEESFFLEEIVDICEVQSNPTKSPWIATVLMDKKSVNFKLDSGADVTVVPYNTFLNIDLKIQLKPSDKVHLGPRNYRMNCKGEFIVTLTYNQTSIKEPHMFRSVVVKLNLIIIKIVLTND</sequence>
<dbReference type="SUPFAM" id="SSF50630">
    <property type="entry name" value="Acid proteases"/>
    <property type="match status" value="1"/>
</dbReference>
<evidence type="ECO:0000313" key="2">
    <source>
        <dbReference type="Proteomes" id="UP001159427"/>
    </source>
</evidence>
<evidence type="ECO:0008006" key="3">
    <source>
        <dbReference type="Google" id="ProtNLM"/>
    </source>
</evidence>
<comment type="caution">
    <text evidence="1">The sequence shown here is derived from an EMBL/GenBank/DDBJ whole genome shotgun (WGS) entry which is preliminary data.</text>
</comment>
<dbReference type="InterPro" id="IPR021109">
    <property type="entry name" value="Peptidase_aspartic_dom_sf"/>
</dbReference>
<proteinExistence type="predicted"/>
<reference evidence="1 2" key="1">
    <citation type="submission" date="2022-05" db="EMBL/GenBank/DDBJ databases">
        <authorList>
            <consortium name="Genoscope - CEA"/>
            <person name="William W."/>
        </authorList>
    </citation>
    <scope>NUCLEOTIDE SEQUENCE [LARGE SCALE GENOMIC DNA]</scope>
</reference>
<gene>
    <name evidence="1" type="ORF">PEVE_00028693</name>
</gene>
<accession>A0ABN8LA24</accession>